<name>A0A4R2KVG7_9FIRM</name>
<dbReference type="InterPro" id="IPR036390">
    <property type="entry name" value="WH_DNA-bd_sf"/>
</dbReference>
<sequence>MDSIDYNILKLLKNDGRISHEKIAQVVKLSRPAVRSRIVAMEQAGIIEGYSTLVNYDAFGFNIRVFVYVKVMNMSYKNVIRAIYDAVPNQLMIEEYFRISGEWCILLHVMCHSQENITTFVDEILRIESVVATNTVFIFKS</sequence>
<keyword evidence="6" id="KW-1185">Reference proteome</keyword>
<feature type="domain" description="HTH asnC-type" evidence="4">
    <location>
        <begin position="1"/>
        <end position="62"/>
    </location>
</feature>
<dbReference type="RefSeq" id="WP_132243511.1">
    <property type="nucleotide sequence ID" value="NZ_SLWV01000005.1"/>
</dbReference>
<evidence type="ECO:0000256" key="2">
    <source>
        <dbReference type="ARBA" id="ARBA00023125"/>
    </source>
</evidence>
<dbReference type="Gene3D" id="3.30.70.920">
    <property type="match status" value="1"/>
</dbReference>
<evidence type="ECO:0000259" key="4">
    <source>
        <dbReference type="PROSITE" id="PS50956"/>
    </source>
</evidence>
<evidence type="ECO:0000313" key="5">
    <source>
        <dbReference type="EMBL" id="TCO77924.1"/>
    </source>
</evidence>
<evidence type="ECO:0000313" key="6">
    <source>
        <dbReference type="Proteomes" id="UP000294919"/>
    </source>
</evidence>
<reference evidence="5 6" key="1">
    <citation type="submission" date="2019-03" db="EMBL/GenBank/DDBJ databases">
        <title>Genomic Encyclopedia of Type Strains, Phase IV (KMG-IV): sequencing the most valuable type-strain genomes for metagenomic binning, comparative biology and taxonomic classification.</title>
        <authorList>
            <person name="Goeker M."/>
        </authorList>
    </citation>
    <scope>NUCLEOTIDE SEQUENCE [LARGE SCALE GENOMIC DNA]</scope>
    <source>
        <strain evidence="5 6">DSM 102940</strain>
    </source>
</reference>
<dbReference type="Pfam" id="PF13404">
    <property type="entry name" value="HTH_AsnC-type"/>
    <property type="match status" value="1"/>
</dbReference>
<dbReference type="PANTHER" id="PTHR30154:SF55">
    <property type="entry name" value="HTH-TYPE TRANSCRIPTIONAL REGULATOR LRPB"/>
    <property type="match status" value="1"/>
</dbReference>
<keyword evidence="3" id="KW-0804">Transcription</keyword>
<dbReference type="PRINTS" id="PR00033">
    <property type="entry name" value="HTHASNC"/>
</dbReference>
<dbReference type="Gene3D" id="1.10.10.10">
    <property type="entry name" value="Winged helix-like DNA-binding domain superfamily/Winged helix DNA-binding domain"/>
    <property type="match status" value="1"/>
</dbReference>
<dbReference type="GO" id="GO:0043565">
    <property type="term" value="F:sequence-specific DNA binding"/>
    <property type="evidence" value="ECO:0007669"/>
    <property type="project" value="InterPro"/>
</dbReference>
<protein>
    <submittedName>
        <fullName evidence="5">Lrp/AsnC family leucine-responsive transcriptional regulator</fullName>
    </submittedName>
</protein>
<dbReference type="InterPro" id="IPR019888">
    <property type="entry name" value="Tscrpt_reg_AsnC-like"/>
</dbReference>
<dbReference type="GO" id="GO:0005829">
    <property type="term" value="C:cytosol"/>
    <property type="evidence" value="ECO:0007669"/>
    <property type="project" value="TreeGrafter"/>
</dbReference>
<organism evidence="5 6">
    <name type="scientific">Marinisporobacter balticus</name>
    <dbReference type="NCBI Taxonomy" id="2018667"/>
    <lineage>
        <taxon>Bacteria</taxon>
        <taxon>Bacillati</taxon>
        <taxon>Bacillota</taxon>
        <taxon>Clostridia</taxon>
        <taxon>Peptostreptococcales</taxon>
        <taxon>Thermotaleaceae</taxon>
        <taxon>Marinisporobacter</taxon>
    </lineage>
</organism>
<proteinExistence type="predicted"/>
<keyword evidence="1" id="KW-0805">Transcription regulation</keyword>
<dbReference type="AlphaFoldDB" id="A0A4R2KVG7"/>
<evidence type="ECO:0000256" key="3">
    <source>
        <dbReference type="ARBA" id="ARBA00023163"/>
    </source>
</evidence>
<dbReference type="InterPro" id="IPR036388">
    <property type="entry name" value="WH-like_DNA-bd_sf"/>
</dbReference>
<dbReference type="EMBL" id="SLWV01000005">
    <property type="protein sequence ID" value="TCO77924.1"/>
    <property type="molecule type" value="Genomic_DNA"/>
</dbReference>
<dbReference type="Pfam" id="PF01037">
    <property type="entry name" value="AsnC_trans_reg"/>
    <property type="match status" value="1"/>
</dbReference>
<keyword evidence="2" id="KW-0238">DNA-binding</keyword>
<dbReference type="Proteomes" id="UP000294919">
    <property type="component" value="Unassembled WGS sequence"/>
</dbReference>
<dbReference type="InterPro" id="IPR000485">
    <property type="entry name" value="AsnC-type_HTH_dom"/>
</dbReference>
<dbReference type="SMART" id="SM00344">
    <property type="entry name" value="HTH_ASNC"/>
    <property type="match status" value="1"/>
</dbReference>
<dbReference type="InterPro" id="IPR019887">
    <property type="entry name" value="Tscrpt_reg_AsnC/Lrp_C"/>
</dbReference>
<evidence type="ECO:0000256" key="1">
    <source>
        <dbReference type="ARBA" id="ARBA00023015"/>
    </source>
</evidence>
<dbReference type="SUPFAM" id="SSF54909">
    <property type="entry name" value="Dimeric alpha+beta barrel"/>
    <property type="match status" value="1"/>
</dbReference>
<dbReference type="GO" id="GO:0043200">
    <property type="term" value="P:response to amino acid"/>
    <property type="evidence" value="ECO:0007669"/>
    <property type="project" value="TreeGrafter"/>
</dbReference>
<dbReference type="PANTHER" id="PTHR30154">
    <property type="entry name" value="LEUCINE-RESPONSIVE REGULATORY PROTEIN"/>
    <property type="match status" value="1"/>
</dbReference>
<dbReference type="InterPro" id="IPR011008">
    <property type="entry name" value="Dimeric_a/b-barrel"/>
</dbReference>
<dbReference type="PROSITE" id="PS50956">
    <property type="entry name" value="HTH_ASNC_2"/>
    <property type="match status" value="1"/>
</dbReference>
<dbReference type="OrthoDB" id="66249at2"/>
<gene>
    <name evidence="5" type="ORF">EV214_10520</name>
</gene>
<dbReference type="SUPFAM" id="SSF46785">
    <property type="entry name" value="Winged helix' DNA-binding domain"/>
    <property type="match status" value="1"/>
</dbReference>
<comment type="caution">
    <text evidence="5">The sequence shown here is derived from an EMBL/GenBank/DDBJ whole genome shotgun (WGS) entry which is preliminary data.</text>
</comment>
<accession>A0A4R2KVG7</accession>